<evidence type="ECO:0000256" key="2">
    <source>
        <dbReference type="HAMAP-Rule" id="MF_00274"/>
    </source>
</evidence>
<dbReference type="PANTHER" id="PTHR33449">
    <property type="entry name" value="NUCLEOID-ASSOCIATED PROTEIN YBAB"/>
    <property type="match status" value="1"/>
</dbReference>
<reference evidence="4 5" key="1">
    <citation type="submission" date="2023-03" db="EMBL/GenBank/DDBJ databases">
        <title>YIM 152171 draft genome.</title>
        <authorList>
            <person name="Yang Z."/>
        </authorList>
    </citation>
    <scope>NUCLEOTIDE SEQUENCE [LARGE SCALE GENOMIC DNA]</scope>
    <source>
        <strain evidence="4 5">YIM 152171</strain>
    </source>
</reference>
<keyword evidence="2" id="KW-0963">Cytoplasm</keyword>
<evidence type="ECO:0000256" key="3">
    <source>
        <dbReference type="SAM" id="MobiDB-lite"/>
    </source>
</evidence>
<dbReference type="PIRSF" id="PIRSF004555">
    <property type="entry name" value="UCP004555"/>
    <property type="match status" value="1"/>
</dbReference>
<evidence type="ECO:0000256" key="1">
    <source>
        <dbReference type="ARBA" id="ARBA00023125"/>
    </source>
</evidence>
<dbReference type="RefSeq" id="WP_327788080.1">
    <property type="nucleotide sequence ID" value="NZ_JARGEQ010000040.1"/>
</dbReference>
<dbReference type="GO" id="GO:0003677">
    <property type="term" value="F:DNA binding"/>
    <property type="evidence" value="ECO:0007669"/>
    <property type="project" value="UniProtKB-UniRule"/>
</dbReference>
<dbReference type="AlphaFoldDB" id="A0AAP3XQB9"/>
<evidence type="ECO:0000313" key="5">
    <source>
        <dbReference type="Proteomes" id="UP001301140"/>
    </source>
</evidence>
<dbReference type="Pfam" id="PF02575">
    <property type="entry name" value="YbaB_DNA_bd"/>
    <property type="match status" value="1"/>
</dbReference>
<comment type="similarity">
    <text evidence="2">Belongs to the YbaB/EbfC family.</text>
</comment>
<organism evidence="4 5">
    <name type="scientific">Marinimicrococcus flavescens</name>
    <dbReference type="NCBI Taxonomy" id="3031815"/>
    <lineage>
        <taxon>Bacteria</taxon>
        <taxon>Pseudomonadati</taxon>
        <taxon>Pseudomonadota</taxon>
        <taxon>Alphaproteobacteria</taxon>
        <taxon>Geminicoccales</taxon>
        <taxon>Geminicoccaceae</taxon>
        <taxon>Marinimicrococcus</taxon>
    </lineage>
</organism>
<dbReference type="PANTHER" id="PTHR33449:SF1">
    <property type="entry name" value="NUCLEOID-ASSOCIATED PROTEIN YBAB"/>
    <property type="match status" value="1"/>
</dbReference>
<comment type="subunit">
    <text evidence="2">Homodimer.</text>
</comment>
<feature type="region of interest" description="Disordered" evidence="3">
    <location>
        <begin position="1"/>
        <end position="42"/>
    </location>
</feature>
<dbReference type="InterPro" id="IPR004401">
    <property type="entry name" value="YbaB/EbfC"/>
</dbReference>
<dbReference type="Gene3D" id="3.30.1310.10">
    <property type="entry name" value="Nucleoid-associated protein YbaB-like domain"/>
    <property type="match status" value="1"/>
</dbReference>
<dbReference type="NCBIfam" id="TIGR00103">
    <property type="entry name" value="DNA_YbaB_EbfC"/>
    <property type="match status" value="1"/>
</dbReference>
<dbReference type="HAMAP" id="MF_00274">
    <property type="entry name" value="DNA_YbaB_EbfC"/>
    <property type="match status" value="1"/>
</dbReference>
<gene>
    <name evidence="4" type="ORF">PZ740_04580</name>
</gene>
<comment type="caution">
    <text evidence="4">The sequence shown here is derived from an EMBL/GenBank/DDBJ whole genome shotgun (WGS) entry which is preliminary data.</text>
</comment>
<evidence type="ECO:0000313" key="4">
    <source>
        <dbReference type="EMBL" id="MDF1585661.1"/>
    </source>
</evidence>
<dbReference type="SUPFAM" id="SSF82607">
    <property type="entry name" value="YbaB-like"/>
    <property type="match status" value="1"/>
</dbReference>
<dbReference type="InterPro" id="IPR036894">
    <property type="entry name" value="YbaB-like_sf"/>
</dbReference>
<name>A0AAP3XQB9_9PROT</name>
<protein>
    <recommendedName>
        <fullName evidence="2">Nucleoid-associated protein PZ740_04580</fullName>
    </recommendedName>
</protein>
<dbReference type="Proteomes" id="UP001301140">
    <property type="component" value="Unassembled WGS sequence"/>
</dbReference>
<dbReference type="GO" id="GO:0005829">
    <property type="term" value="C:cytosol"/>
    <property type="evidence" value="ECO:0007669"/>
    <property type="project" value="TreeGrafter"/>
</dbReference>
<keyword evidence="1 2" id="KW-0238">DNA-binding</keyword>
<sequence length="107" mass="11552">MKNLSNMLKEAQKLQQRMGEMQQKLAETEMEGQSGGGLVTVTLNGKGEMRGIKIDKSLADPEEMEILEDLVVAATNDAKAKIDAHLQAEMGKLAGGMPLPPGMKLPF</sequence>
<dbReference type="GO" id="GO:0043590">
    <property type="term" value="C:bacterial nucleoid"/>
    <property type="evidence" value="ECO:0007669"/>
    <property type="project" value="UniProtKB-UniRule"/>
</dbReference>
<comment type="subcellular location">
    <subcellularLocation>
        <location evidence="2">Cytoplasm</location>
        <location evidence="2">Nucleoid</location>
    </subcellularLocation>
</comment>
<keyword evidence="5" id="KW-1185">Reference proteome</keyword>
<dbReference type="EMBL" id="JARGEQ010000040">
    <property type="protein sequence ID" value="MDF1585661.1"/>
    <property type="molecule type" value="Genomic_DNA"/>
</dbReference>
<comment type="function">
    <text evidence="2">Binds to DNA and alters its conformation. May be involved in regulation of gene expression, nucleoid organization and DNA protection.</text>
</comment>
<proteinExistence type="inferred from homology"/>
<accession>A0AAP3XQB9</accession>